<gene>
    <name evidence="3" type="ORF">BE04_18440</name>
</gene>
<comment type="caution">
    <text evidence="3">The sequence shown here is derived from an EMBL/GenBank/DDBJ whole genome shotgun (WGS) entry which is preliminary data.</text>
</comment>
<keyword evidence="1" id="KW-0479">Metal-binding</keyword>
<dbReference type="PANTHER" id="PTHR10127">
    <property type="entry name" value="DISCOIDIN, CUB, EGF, LAMININ , AND ZINC METALLOPROTEASE DOMAIN CONTAINING"/>
    <property type="match status" value="1"/>
</dbReference>
<dbReference type="AlphaFoldDB" id="A0A150PCA5"/>
<evidence type="ECO:0000313" key="4">
    <source>
        <dbReference type="Proteomes" id="UP000075604"/>
    </source>
</evidence>
<proteinExistence type="predicted"/>
<dbReference type="Gene3D" id="3.40.390.10">
    <property type="entry name" value="Collagenase (Catalytic Domain)"/>
    <property type="match status" value="2"/>
</dbReference>
<feature type="active site" evidence="1">
    <location>
        <position position="421"/>
    </location>
</feature>
<dbReference type="GO" id="GO:0008270">
    <property type="term" value="F:zinc ion binding"/>
    <property type="evidence" value="ECO:0007669"/>
    <property type="project" value="UniProtKB-UniRule"/>
</dbReference>
<keyword evidence="1" id="KW-0645">Protease</keyword>
<comment type="cofactor">
    <cofactor evidence="1">
        <name>Zn(2+)</name>
        <dbReference type="ChEBI" id="CHEBI:29105"/>
    </cofactor>
    <text evidence="1">Binds 1 zinc ion per subunit.</text>
</comment>
<evidence type="ECO:0000313" key="3">
    <source>
        <dbReference type="EMBL" id="KYF53311.1"/>
    </source>
</evidence>
<dbReference type="PANTHER" id="PTHR10127:SF814">
    <property type="entry name" value="MEPRIN A SUBUNIT BETA"/>
    <property type="match status" value="1"/>
</dbReference>
<dbReference type="EMBL" id="JELX01003085">
    <property type="protein sequence ID" value="KYF53311.1"/>
    <property type="molecule type" value="Genomic_DNA"/>
</dbReference>
<keyword evidence="1" id="KW-0378">Hydrolase</keyword>
<evidence type="ECO:0000259" key="2">
    <source>
        <dbReference type="PROSITE" id="PS51864"/>
    </source>
</evidence>
<feature type="domain" description="Peptidase M12A" evidence="2">
    <location>
        <begin position="418"/>
        <end position="519"/>
    </location>
</feature>
<dbReference type="SMART" id="SM00235">
    <property type="entry name" value="ZnMc"/>
    <property type="match status" value="1"/>
</dbReference>
<dbReference type="InterPro" id="IPR024079">
    <property type="entry name" value="MetalloPept_cat_dom_sf"/>
</dbReference>
<name>A0A150PCA5_SORCE</name>
<comment type="caution">
    <text evidence="1">Lacks conserved residue(s) required for the propagation of feature annotation.</text>
</comment>
<keyword evidence="1" id="KW-0482">Metalloprotease</keyword>
<dbReference type="InterPro" id="IPR001506">
    <property type="entry name" value="Peptidase_M12A"/>
</dbReference>
<dbReference type="PROSITE" id="PS51864">
    <property type="entry name" value="ASTACIN"/>
    <property type="match status" value="2"/>
</dbReference>
<feature type="domain" description="Peptidase M12A" evidence="2">
    <location>
        <begin position="139"/>
        <end position="218"/>
    </location>
</feature>
<accession>A0A150PCA5</accession>
<organism evidence="3 4">
    <name type="scientific">Sorangium cellulosum</name>
    <name type="common">Polyangium cellulosum</name>
    <dbReference type="NCBI Taxonomy" id="56"/>
    <lineage>
        <taxon>Bacteria</taxon>
        <taxon>Pseudomonadati</taxon>
        <taxon>Myxococcota</taxon>
        <taxon>Polyangia</taxon>
        <taxon>Polyangiales</taxon>
        <taxon>Polyangiaceae</taxon>
        <taxon>Sorangium</taxon>
    </lineage>
</organism>
<dbReference type="GO" id="GO:0004222">
    <property type="term" value="F:metalloendopeptidase activity"/>
    <property type="evidence" value="ECO:0007669"/>
    <property type="project" value="UniProtKB-UniRule"/>
</dbReference>
<feature type="binding site" evidence="1">
    <location>
        <position position="424"/>
    </location>
    <ligand>
        <name>Zn(2+)</name>
        <dbReference type="ChEBI" id="CHEBI:29105"/>
        <note>catalytic</note>
    </ligand>
</feature>
<dbReference type="Proteomes" id="UP000075604">
    <property type="component" value="Unassembled WGS sequence"/>
</dbReference>
<feature type="binding site" evidence="1">
    <location>
        <position position="430"/>
    </location>
    <ligand>
        <name>Zn(2+)</name>
        <dbReference type="ChEBI" id="CHEBI:29105"/>
        <note>catalytic</note>
    </ligand>
</feature>
<sequence>MASTADLVKGTASRQAPQGSLMNHAHRFSFLNGRKSLGLAFTLALTCGSGAPVLSGCVAEGSDDDLPGGAGAVASCGLTDEYEVLDTGHITKGDIIVGKIDELTAACVEGRHYPLDGKPRAASGGSGLEGYPAAGPLGVGTVSASLKWPAAVVPYQIDPGLPSPSRVLDAIDHWQSLTPISFVPRTNQSDYVYFTNGNACASSVGRQGGRQDIVLSTGKSPGAIVASSISNSDSVYTWYNDGMVSAGTSSGLDDKLPQYPYTLPPGYQISQIRGIAIAKSNNHVYVWYSDGKVSSGTTADLDKYFPPTPFSLPPGKTALDIVEMDISMNDHVYTWFDDGTATIGNSTDLDAYHAPYAYALPPGYTTSMIAGLGIAGSSDWIYAWYTDGKASSGTSADFDGHSAPYAYDTPGNCGLSAAIHEIGHAVGLQHEQSRCDRDSFVRIFSDNIKPGKEGNFDKICGASWDDIGGYNTTSIMQYRSHSFSKNGSPTILAKTPAGQPVSSASVVDMAIASNDWIYTWWNDGTATAGASNDLERHLSRYEYELPPGYSISDIAGIGIAKSNNHVYVWYKDGKVSSGTSADFDAYLAPYSYTLPSGYTPADIIAVDIASNDHVYVWYANGKASSGTSADLDKYIAPYSFTVATGRTIGQILGIGFAANDWLYAWYTTGQASAGNSANFDAHLALYPFAGRLGMLNPSSGLNTGDVAAIDIMY</sequence>
<keyword evidence="1" id="KW-0862">Zinc</keyword>
<dbReference type="GO" id="GO:0006508">
    <property type="term" value="P:proteolysis"/>
    <property type="evidence" value="ECO:0007669"/>
    <property type="project" value="UniProtKB-KW"/>
</dbReference>
<protein>
    <recommendedName>
        <fullName evidence="2">Peptidase M12A domain-containing protein</fullName>
    </recommendedName>
</protein>
<dbReference type="Pfam" id="PF01400">
    <property type="entry name" value="Astacin"/>
    <property type="match status" value="2"/>
</dbReference>
<reference evidence="3 4" key="1">
    <citation type="submission" date="2014-02" db="EMBL/GenBank/DDBJ databases">
        <title>The small core and large imbalanced accessory genome model reveals a collaborative survival strategy of Sorangium cellulosum strains in nature.</title>
        <authorList>
            <person name="Han K."/>
            <person name="Peng R."/>
            <person name="Blom J."/>
            <person name="Li Y.-Z."/>
        </authorList>
    </citation>
    <scope>NUCLEOTIDE SEQUENCE [LARGE SCALE GENOMIC DNA]</scope>
    <source>
        <strain evidence="3 4">So0157-18</strain>
    </source>
</reference>
<dbReference type="SUPFAM" id="SSF55486">
    <property type="entry name" value="Metalloproteases ('zincins'), catalytic domain"/>
    <property type="match status" value="2"/>
</dbReference>
<dbReference type="InterPro" id="IPR006026">
    <property type="entry name" value="Peptidase_Metallo"/>
</dbReference>
<feature type="binding site" evidence="1">
    <location>
        <position position="420"/>
    </location>
    <ligand>
        <name>Zn(2+)</name>
        <dbReference type="ChEBI" id="CHEBI:29105"/>
        <note>catalytic</note>
    </ligand>
</feature>
<evidence type="ECO:0000256" key="1">
    <source>
        <dbReference type="PROSITE-ProRule" id="PRU01211"/>
    </source>
</evidence>